<keyword evidence="7" id="KW-0560">Oxidoreductase</keyword>
<comment type="cofactor">
    <cofactor evidence="2">
        <name>Mg(2+)</name>
        <dbReference type="ChEBI" id="CHEBI:18420"/>
    </cofactor>
</comment>
<accession>A0A3S8V2T8</accession>
<sequence length="137" mass="15759">MESLRLLSHTVRTISFHGIPAFRTRQISASHLLFLNGTRSFSNIQNERRIDSKQKIKVSNPVVEMDGDEMTRIIWHWIKEKLISPNLDIPILYYDLSILRRDATADQVTLDAVDAIRKHHVGIKCATITPDQGRINE</sequence>
<evidence type="ECO:0000313" key="10">
    <source>
        <dbReference type="EMBL" id="AZL94243.1"/>
    </source>
</evidence>
<dbReference type="GO" id="GO:0004450">
    <property type="term" value="F:isocitrate dehydrogenase (NADP+) activity"/>
    <property type="evidence" value="ECO:0007669"/>
    <property type="project" value="InterPro"/>
</dbReference>
<evidence type="ECO:0000256" key="5">
    <source>
        <dbReference type="ARBA" id="ARBA00022723"/>
    </source>
</evidence>
<dbReference type="AlphaFoldDB" id="A0A3S8V2T8"/>
<dbReference type="EMBL" id="MK212277">
    <property type="protein sequence ID" value="AZL94243.1"/>
    <property type="molecule type" value="mRNA"/>
</dbReference>
<evidence type="ECO:0000256" key="6">
    <source>
        <dbReference type="ARBA" id="ARBA00022842"/>
    </source>
</evidence>
<keyword evidence="6" id="KW-0460">Magnesium</keyword>
<evidence type="ECO:0000256" key="8">
    <source>
        <dbReference type="ARBA" id="ARBA00023211"/>
    </source>
</evidence>
<comment type="cofactor">
    <cofactor evidence="1">
        <name>Mn(2+)</name>
        <dbReference type="ChEBI" id="CHEBI:29035"/>
    </cofactor>
</comment>
<dbReference type="GO" id="GO:0006099">
    <property type="term" value="P:tricarboxylic acid cycle"/>
    <property type="evidence" value="ECO:0007669"/>
    <property type="project" value="UniProtKB-KW"/>
</dbReference>
<evidence type="ECO:0000256" key="1">
    <source>
        <dbReference type="ARBA" id="ARBA00001936"/>
    </source>
</evidence>
<dbReference type="GO" id="GO:0046872">
    <property type="term" value="F:metal ion binding"/>
    <property type="evidence" value="ECO:0007669"/>
    <property type="project" value="UniProtKB-KW"/>
</dbReference>
<dbReference type="InterPro" id="IPR004790">
    <property type="entry name" value="Isocitrate_DH_NADP"/>
</dbReference>
<dbReference type="Pfam" id="PF00180">
    <property type="entry name" value="Iso_dh"/>
    <property type="match status" value="1"/>
</dbReference>
<keyword evidence="5" id="KW-0479">Metal-binding</keyword>
<keyword evidence="4" id="KW-0816">Tricarboxylic acid cycle</keyword>
<dbReference type="PANTHER" id="PTHR11822:SF21">
    <property type="entry name" value="ISOCITRATE DEHYDROGENASE [NADP], MITOCHONDRIAL"/>
    <property type="match status" value="1"/>
</dbReference>
<dbReference type="SUPFAM" id="SSF53659">
    <property type="entry name" value="Isocitrate/Isopropylmalate dehydrogenase-like"/>
    <property type="match status" value="1"/>
</dbReference>
<feature type="domain" description="Isopropylmalate dehydrogenase-like" evidence="9">
    <location>
        <begin position="57"/>
        <end position="131"/>
    </location>
</feature>
<protein>
    <submittedName>
        <fullName evidence="10">Isocitrate dehydrogenase 1</fullName>
    </submittedName>
</protein>
<evidence type="ECO:0000259" key="9">
    <source>
        <dbReference type="Pfam" id="PF00180"/>
    </source>
</evidence>
<evidence type="ECO:0000256" key="3">
    <source>
        <dbReference type="ARBA" id="ARBA00007769"/>
    </source>
</evidence>
<dbReference type="PANTHER" id="PTHR11822">
    <property type="entry name" value="NADP-SPECIFIC ISOCITRATE DEHYDROGENASE"/>
    <property type="match status" value="1"/>
</dbReference>
<dbReference type="GO" id="GO:0006102">
    <property type="term" value="P:isocitrate metabolic process"/>
    <property type="evidence" value="ECO:0007669"/>
    <property type="project" value="InterPro"/>
</dbReference>
<name>A0A3S8V2T8_9APIC</name>
<evidence type="ECO:0000256" key="4">
    <source>
        <dbReference type="ARBA" id="ARBA00022532"/>
    </source>
</evidence>
<evidence type="ECO:0000256" key="7">
    <source>
        <dbReference type="ARBA" id="ARBA00023002"/>
    </source>
</evidence>
<organism evidence="10">
    <name type="scientific">Cardiosporidium cionae</name>
    <dbReference type="NCBI Taxonomy" id="476202"/>
    <lineage>
        <taxon>Eukaryota</taxon>
        <taxon>Sar</taxon>
        <taxon>Alveolata</taxon>
        <taxon>Apicomplexa</taxon>
        <taxon>Aconoidasida</taxon>
        <taxon>Nephromycida</taxon>
        <taxon>Cardiosporidium</taxon>
    </lineage>
</organism>
<evidence type="ECO:0000256" key="2">
    <source>
        <dbReference type="ARBA" id="ARBA00001946"/>
    </source>
</evidence>
<keyword evidence="8" id="KW-0464">Manganese</keyword>
<reference evidence="10" key="1">
    <citation type="journal article" date="2018" name="Genome Biol. Evol.">
        <title>Nephromyces encodes a urate metabolism pathway and predicted peroxisomes, demonstrating these are not ancient losses of apicomplexans.</title>
        <authorList>
            <person name="Paight C."/>
            <person name="Slamovits C.H."/>
            <person name="Saffo M.B."/>
            <person name="Lane C.E."/>
        </authorList>
    </citation>
    <scope>NUCLEOTIDE SEQUENCE</scope>
    <source>
        <strain evidence="10">Cardio86</strain>
    </source>
</reference>
<proteinExistence type="evidence at transcript level"/>
<dbReference type="Gene3D" id="3.40.718.10">
    <property type="entry name" value="Isopropylmalate Dehydrogenase"/>
    <property type="match status" value="1"/>
</dbReference>
<dbReference type="InterPro" id="IPR024084">
    <property type="entry name" value="IsoPropMal-DH-like_dom"/>
</dbReference>
<comment type="similarity">
    <text evidence="3">Belongs to the isocitrate and isopropylmalate dehydrogenases family.</text>
</comment>